<organism evidence="2 3">
    <name type="scientific">Prunus dulcis</name>
    <name type="common">Almond</name>
    <name type="synonym">Amygdalus dulcis</name>
    <dbReference type="NCBI Taxonomy" id="3755"/>
    <lineage>
        <taxon>Eukaryota</taxon>
        <taxon>Viridiplantae</taxon>
        <taxon>Streptophyta</taxon>
        <taxon>Embryophyta</taxon>
        <taxon>Tracheophyta</taxon>
        <taxon>Spermatophyta</taxon>
        <taxon>Magnoliopsida</taxon>
        <taxon>eudicotyledons</taxon>
        <taxon>Gunneridae</taxon>
        <taxon>Pentapetalae</taxon>
        <taxon>rosids</taxon>
        <taxon>fabids</taxon>
        <taxon>Rosales</taxon>
        <taxon>Rosaceae</taxon>
        <taxon>Amygdaloideae</taxon>
        <taxon>Amygdaleae</taxon>
        <taxon>Prunus</taxon>
    </lineage>
</organism>
<evidence type="ECO:0000313" key="3">
    <source>
        <dbReference type="Proteomes" id="UP001054821"/>
    </source>
</evidence>
<gene>
    <name evidence="2" type="ORF">L3X38_006981</name>
</gene>
<dbReference type="AlphaFoldDB" id="A0AAD4ZTT8"/>
<proteinExistence type="predicted"/>
<feature type="region of interest" description="Disordered" evidence="1">
    <location>
        <begin position="54"/>
        <end position="89"/>
    </location>
</feature>
<name>A0AAD4ZTT8_PRUDU</name>
<sequence length="89" mass="9483">MKTLSSTNIMNEEFNRVAMSALECASRAPSPSTFSCPTLLDSIGSKATASPGFTFSAHRPTKSVMKDGSSKRFRSEDFAPPEGDDGGMD</sequence>
<keyword evidence="3" id="KW-1185">Reference proteome</keyword>
<comment type="caution">
    <text evidence="2">The sequence shown here is derived from an EMBL/GenBank/DDBJ whole genome shotgun (WGS) entry which is preliminary data.</text>
</comment>
<protein>
    <submittedName>
        <fullName evidence="2">Uncharacterized protein</fullName>
    </submittedName>
</protein>
<feature type="compositionally biased region" description="Basic and acidic residues" evidence="1">
    <location>
        <begin position="64"/>
        <end position="77"/>
    </location>
</feature>
<dbReference type="EMBL" id="JAJFAZ020000001">
    <property type="protein sequence ID" value="KAI5354086.1"/>
    <property type="molecule type" value="Genomic_DNA"/>
</dbReference>
<reference evidence="2 3" key="1">
    <citation type="journal article" date="2022" name="G3 (Bethesda)">
        <title>Whole-genome sequence and methylome profiling of the almond [Prunus dulcis (Mill.) D.A. Webb] cultivar 'Nonpareil'.</title>
        <authorList>
            <person name="D'Amico-Willman K.M."/>
            <person name="Ouma W.Z."/>
            <person name="Meulia T."/>
            <person name="Sideli G.M."/>
            <person name="Gradziel T.M."/>
            <person name="Fresnedo-Ramirez J."/>
        </authorList>
    </citation>
    <scope>NUCLEOTIDE SEQUENCE [LARGE SCALE GENOMIC DNA]</scope>
    <source>
        <strain evidence="2">Clone GOH B32 T37-40</strain>
    </source>
</reference>
<accession>A0AAD4ZTT8</accession>
<dbReference type="Proteomes" id="UP001054821">
    <property type="component" value="Chromosome 1"/>
</dbReference>
<evidence type="ECO:0000313" key="2">
    <source>
        <dbReference type="EMBL" id="KAI5354086.1"/>
    </source>
</evidence>
<evidence type="ECO:0000256" key="1">
    <source>
        <dbReference type="SAM" id="MobiDB-lite"/>
    </source>
</evidence>